<keyword evidence="1" id="KW-0343">GTPase activation</keyword>
<feature type="domain" description="Rho-GAP" evidence="3">
    <location>
        <begin position="386"/>
        <end position="564"/>
    </location>
</feature>
<accession>A0A7F5RM08</accession>
<dbReference type="InterPro" id="IPR008936">
    <property type="entry name" value="Rho_GTPase_activation_prot"/>
</dbReference>
<dbReference type="PROSITE" id="PS50238">
    <property type="entry name" value="RHOGAP"/>
    <property type="match status" value="1"/>
</dbReference>
<dbReference type="GeneID" id="108736462"/>
<dbReference type="Gene3D" id="2.30.29.30">
    <property type="entry name" value="Pleckstrin-homology domain (PH domain)/Phosphotyrosine-binding domain (PTB)"/>
    <property type="match status" value="1"/>
</dbReference>
<reference evidence="5 6" key="1">
    <citation type="submission" date="2025-04" db="UniProtKB">
        <authorList>
            <consortium name="RefSeq"/>
        </authorList>
    </citation>
    <scope>IDENTIFICATION</scope>
    <source>
        <tissue evidence="5 6">Entire body</tissue>
    </source>
</reference>
<evidence type="ECO:0000313" key="6">
    <source>
        <dbReference type="RefSeq" id="XP_025837060.1"/>
    </source>
</evidence>
<dbReference type="SMART" id="SM00324">
    <property type="entry name" value="RhoGAP"/>
    <property type="match status" value="1"/>
</dbReference>
<dbReference type="Proteomes" id="UP000192223">
    <property type="component" value="Unplaced"/>
</dbReference>
<dbReference type="GO" id="GO:0005096">
    <property type="term" value="F:GTPase activator activity"/>
    <property type="evidence" value="ECO:0007669"/>
    <property type="project" value="UniProtKB-KW"/>
</dbReference>
<gene>
    <name evidence="5 6" type="primary">LOC108736462</name>
</gene>
<feature type="region of interest" description="Disordered" evidence="2">
    <location>
        <begin position="603"/>
        <end position="626"/>
    </location>
</feature>
<sequence>MKMFDNLITRITSPNARRRHTYHCPEVHSDPEDNDTLTPRKPRILERRRKGRKIVESGLRQARSLGRLDGLKEVERLTEYGRYLGGSQPSLDGRRRDLDRIQDLFPHDFLGLHEREPMSTYNVKSKLSRKKSLGDITSVSGNNGLSLSNRVFMVEAPCAVAPVHAPLQAKPRHLFLFSDLLLVAKPRSGGTFKLKESVRVSELWLAPYPESETGFLLGYPGPARTYIVNFCTQAARDSWWRELQQALAVQLRLEPPTTNIKVIYRDPRSGTECSKTLGVGPEMNTGDIARLALDDTRHNDSDFTLWTRERDSPPCPLLGCERPHSIQLARIRQSVSAEEGFDLAHCNNNRLPCDIVFELKPTCKTIPRNRTPLKLFRKNSARIFGVPLTRLVVNSTLHPVLSTILRGLFQRGPHTQGIFRRCASARALRELREKIDTQGAAICEELANSPPLLLGALLKDFLRSLPSPLLSGNVHEWLNATSSGNMEHIRRLLSQLPRENHVLLSNIICVLYQVAKRARYNLMSATNLGVCFGPSLLWESSQNAPMRTLPTLVELLINKCQVLFGAQVVSLLGEPASDSGAEESDSLHSLGLSLDSVELSKDQKSLSRDSGLTLSEDDRDSPGLNYNNVNNFHRSDWTRQPARIRALDSTWIEEDEAFCASNESLCMPPVPPRRPPPLRHLPPVHLPPIYRPPPPPPPTYATARLLLVTDSESESYV</sequence>
<dbReference type="SUPFAM" id="SSF50729">
    <property type="entry name" value="PH domain-like"/>
    <property type="match status" value="1"/>
</dbReference>
<keyword evidence="4" id="KW-1185">Reference proteome</keyword>
<evidence type="ECO:0000256" key="2">
    <source>
        <dbReference type="SAM" id="MobiDB-lite"/>
    </source>
</evidence>
<dbReference type="Gene3D" id="1.10.555.10">
    <property type="entry name" value="Rho GTPase activation protein"/>
    <property type="match status" value="1"/>
</dbReference>
<evidence type="ECO:0000256" key="1">
    <source>
        <dbReference type="ARBA" id="ARBA00022468"/>
    </source>
</evidence>
<name>A0A7F5RM08_AGRPL</name>
<dbReference type="PANTHER" id="PTHR23179">
    <property type="entry name" value="T-CELL ACTIVATION RHO GTPASE ACTIVATING PROTEIN-RELATED"/>
    <property type="match status" value="1"/>
</dbReference>
<dbReference type="RefSeq" id="XP_025837059.1">
    <property type="nucleotide sequence ID" value="XM_025981274.1"/>
</dbReference>
<evidence type="ECO:0000313" key="5">
    <source>
        <dbReference type="RefSeq" id="XP_025837059.1"/>
    </source>
</evidence>
<dbReference type="SUPFAM" id="SSF48350">
    <property type="entry name" value="GTPase activation domain, GAP"/>
    <property type="match status" value="1"/>
</dbReference>
<evidence type="ECO:0000259" key="3">
    <source>
        <dbReference type="PROSITE" id="PS50238"/>
    </source>
</evidence>
<dbReference type="Pfam" id="PF22286">
    <property type="entry name" value="RHG20_PH"/>
    <property type="match status" value="1"/>
</dbReference>
<dbReference type="InterPro" id="IPR047887">
    <property type="entry name" value="ARHGAP20_PH"/>
</dbReference>
<evidence type="ECO:0000313" key="4">
    <source>
        <dbReference type="Proteomes" id="UP000192223"/>
    </source>
</evidence>
<dbReference type="Pfam" id="PF00620">
    <property type="entry name" value="RhoGAP"/>
    <property type="match status" value="1"/>
</dbReference>
<dbReference type="InterPro" id="IPR011993">
    <property type="entry name" value="PH-like_dom_sf"/>
</dbReference>
<dbReference type="RefSeq" id="XP_025837060.1">
    <property type="nucleotide sequence ID" value="XM_025981275.1"/>
</dbReference>
<organism evidence="4 5">
    <name type="scientific">Agrilus planipennis</name>
    <name type="common">Emerald ash borer</name>
    <name type="synonym">Agrilus marcopoli</name>
    <dbReference type="NCBI Taxonomy" id="224129"/>
    <lineage>
        <taxon>Eukaryota</taxon>
        <taxon>Metazoa</taxon>
        <taxon>Ecdysozoa</taxon>
        <taxon>Arthropoda</taxon>
        <taxon>Hexapoda</taxon>
        <taxon>Insecta</taxon>
        <taxon>Pterygota</taxon>
        <taxon>Neoptera</taxon>
        <taxon>Endopterygota</taxon>
        <taxon>Coleoptera</taxon>
        <taxon>Polyphaga</taxon>
        <taxon>Elateriformia</taxon>
        <taxon>Buprestoidea</taxon>
        <taxon>Buprestidae</taxon>
        <taxon>Agrilinae</taxon>
        <taxon>Agrilus</taxon>
    </lineage>
</organism>
<protein>
    <submittedName>
        <fullName evidence="5 6">Rho GTPase-activating protein 20-like isoform X1</fullName>
    </submittedName>
</protein>
<dbReference type="InterPro" id="IPR000198">
    <property type="entry name" value="RhoGAP_dom"/>
</dbReference>
<dbReference type="AlphaFoldDB" id="A0A7F5RM08"/>
<proteinExistence type="predicted"/>
<dbReference type="GO" id="GO:0007165">
    <property type="term" value="P:signal transduction"/>
    <property type="evidence" value="ECO:0007669"/>
    <property type="project" value="InterPro"/>
</dbReference>
<dbReference type="OrthoDB" id="27389at2759"/>
<dbReference type="PANTHER" id="PTHR23179:SF3">
    <property type="entry name" value="RHO GTPASE-ACTIVATING PROTEIN 20"/>
    <property type="match status" value="1"/>
</dbReference>